<evidence type="ECO:0000313" key="1">
    <source>
        <dbReference type="EMBL" id="BAW98380.1"/>
    </source>
</evidence>
<dbReference type="OrthoDB" id="40877at10239"/>
<proteinExistence type="predicted"/>
<sequence length="138" mass="16128">MLTAHIMKERYGETCHVMCSPSHYFIVYDNNHFDTLYPNGSIFELDEVFYQYARSAELIGNFNLQPWDGDIYHIVLQCCKRFEVEPLLFSGTVPDGTWEVPEIPKDIAFTLDQFYPVEVSYRTDGERAKVTHVKSLYN</sequence>
<accession>A0A1Q2U325</accession>
<protein>
    <submittedName>
        <fullName evidence="1">Uncharacterized protein</fullName>
    </submittedName>
</protein>
<dbReference type="GeneID" id="40075187"/>
<evidence type="ECO:0000313" key="2">
    <source>
        <dbReference type="Proteomes" id="UP000221243"/>
    </source>
</evidence>
<dbReference type="KEGG" id="vg:40075187"/>
<dbReference type="RefSeq" id="YP_009599458.1">
    <property type="nucleotide sequence ID" value="NC_041916.1"/>
</dbReference>
<dbReference type="EMBL" id="AP017972">
    <property type="protein sequence ID" value="BAW98380.1"/>
    <property type="molecule type" value="Genomic_DNA"/>
</dbReference>
<keyword evidence="2" id="KW-1185">Reference proteome</keyword>
<reference evidence="1 2" key="1">
    <citation type="submission" date="2017-01" db="EMBL/GenBank/DDBJ databases">
        <title>Complete Genome Sequence of Vibrio Parahaemolyticus Bacteriophage pTD1.</title>
        <authorList>
            <person name="Midorikawa Y."/>
            <person name="Sano M."/>
        </authorList>
    </citation>
    <scope>NUCLEOTIDE SEQUENCE [LARGE SCALE GENOMIC DNA]</scope>
    <source>
        <strain evidence="1">PTD1</strain>
    </source>
</reference>
<name>A0A1Q2U325_9CAUD</name>
<organism evidence="1 2">
    <name type="scientific">Vibrio phage pTD1</name>
    <dbReference type="NCBI Taxonomy" id="1938577"/>
    <lineage>
        <taxon>Viruses</taxon>
        <taxon>Duplodnaviria</taxon>
        <taxon>Heunggongvirae</taxon>
        <taxon>Uroviricota</taxon>
        <taxon>Caudoviricetes</taxon>
        <taxon>Chimalliviridae</taxon>
        <taxon>Gorgonvirinae</taxon>
        <taxon>Tidunavirus</taxon>
        <taxon>Tidunavirus pTD1</taxon>
    </lineage>
</organism>
<dbReference type="Proteomes" id="UP000221243">
    <property type="component" value="Segment"/>
</dbReference>